<feature type="region of interest" description="Disordered" evidence="1">
    <location>
        <begin position="1"/>
        <end position="24"/>
    </location>
</feature>
<evidence type="ECO:0000313" key="3">
    <source>
        <dbReference type="Proteomes" id="UP001057498"/>
    </source>
</evidence>
<feature type="compositionally biased region" description="Gly residues" evidence="1">
    <location>
        <begin position="8"/>
        <end position="24"/>
    </location>
</feature>
<name>A0ABN6PQC5_9BURK</name>
<organism evidence="2 3">
    <name type="scientific">Sphaerotilus microaerophilus</name>
    <dbReference type="NCBI Taxonomy" id="2914710"/>
    <lineage>
        <taxon>Bacteria</taxon>
        <taxon>Pseudomonadati</taxon>
        <taxon>Pseudomonadota</taxon>
        <taxon>Betaproteobacteria</taxon>
        <taxon>Burkholderiales</taxon>
        <taxon>Sphaerotilaceae</taxon>
        <taxon>Sphaerotilus</taxon>
    </lineage>
</organism>
<reference evidence="2" key="1">
    <citation type="submission" date="2022-04" db="EMBL/GenBank/DDBJ databases">
        <title>Whole genome sequence of Sphaerotilus sp. FB-5.</title>
        <authorList>
            <person name="Takeda M."/>
            <person name="Narihara S."/>
            <person name="Akimoto M."/>
            <person name="Akimoto R."/>
            <person name="Nishiyashiki S."/>
            <person name="Murakami T."/>
        </authorList>
    </citation>
    <scope>NUCLEOTIDE SEQUENCE</scope>
    <source>
        <strain evidence="2">FB-5</strain>
    </source>
</reference>
<dbReference type="EMBL" id="AP025730">
    <property type="protein sequence ID" value="BDI06803.1"/>
    <property type="molecule type" value="Genomic_DNA"/>
</dbReference>
<proteinExistence type="predicted"/>
<accession>A0ABN6PQC5</accession>
<protein>
    <submittedName>
        <fullName evidence="2">Uncharacterized protein</fullName>
    </submittedName>
</protein>
<keyword evidence="3" id="KW-1185">Reference proteome</keyword>
<evidence type="ECO:0000313" key="2">
    <source>
        <dbReference type="EMBL" id="BDI06803.1"/>
    </source>
</evidence>
<evidence type="ECO:0000256" key="1">
    <source>
        <dbReference type="SAM" id="MobiDB-lite"/>
    </source>
</evidence>
<gene>
    <name evidence="2" type="ORF">CATMQ487_37730</name>
</gene>
<sequence>MPRRRLEGGQGGGGGQFAAHGPGGWTGAIEAVTVTVTVTVAASAKAASAQTAEVVETAAESVCSAAQTRRRSQIRHVDPA</sequence>
<dbReference type="Proteomes" id="UP001057498">
    <property type="component" value="Chromosome"/>
</dbReference>